<sequence length="454" mass="50763">MSHSPRIMIVDDDPVTCDLLCEVFTREGFIARFAQSGEEALATIADFQPNVLVSDIRMRTKLDGLTLLDHLRRTHPQVPVILMTAFGSIDTAIRAVKEGAFDYISKPFDIDALVTTVRRALETRHRLTEVEDAPESEALTGLVGRTPAMLEVYKLIARVCDAPTAVLIIGESGTGKELVARAIHQHSPRRDQPFIGINCGALTETLLESELFGHVKGAFTGAISNKRGIFEQAGSGTVFLDEVSEMSPSLQVKLLRVLQEREVIPVGGNTPVRVHARIIAASNRDLERLVSEGAFRSDLFFRLNVIQIHLPPLRERREDIPLLVTHFLRKHAPQGRPLPSIAKQAMNRLLEYSWPGNVRELENVIERAILLDQDGQISEDDLPPKLYSPTPCSTEDRLAELFSDLPSLAELEKRYLLYVLEMTGGNRKRAAEILRINRKTLYRMAARYGLELTP</sequence>
<dbReference type="SUPFAM" id="SSF52540">
    <property type="entry name" value="P-loop containing nucleoside triphosphate hydrolases"/>
    <property type="match status" value="1"/>
</dbReference>
<dbReference type="GO" id="GO:0043565">
    <property type="term" value="F:sequence-specific DNA binding"/>
    <property type="evidence" value="ECO:0007669"/>
    <property type="project" value="InterPro"/>
</dbReference>
<dbReference type="InterPro" id="IPR025662">
    <property type="entry name" value="Sigma_54_int_dom_ATP-bd_1"/>
</dbReference>
<keyword evidence="10" id="KW-0804">Transcription</keyword>
<dbReference type="SMART" id="SM00382">
    <property type="entry name" value="AAA"/>
    <property type="match status" value="1"/>
</dbReference>
<dbReference type="FunFam" id="1.10.8.60:FF:000014">
    <property type="entry name" value="DNA-binding transcriptional regulator NtrC"/>
    <property type="match status" value="1"/>
</dbReference>
<dbReference type="Gene3D" id="1.10.10.60">
    <property type="entry name" value="Homeodomain-like"/>
    <property type="match status" value="1"/>
</dbReference>
<keyword evidence="5" id="KW-0067">ATP-binding</keyword>
<gene>
    <name evidence="14" type="ORF">PYK22_00920</name>
</gene>
<evidence type="ECO:0000256" key="9">
    <source>
        <dbReference type="ARBA" id="ARBA00023159"/>
    </source>
</evidence>
<dbReference type="RefSeq" id="WP_041974979.1">
    <property type="nucleotide sequence ID" value="NZ_CBXV010000004.1"/>
</dbReference>
<evidence type="ECO:0000259" key="12">
    <source>
        <dbReference type="PROSITE" id="PS50045"/>
    </source>
</evidence>
<evidence type="ECO:0000256" key="6">
    <source>
        <dbReference type="ARBA" id="ARBA00023012"/>
    </source>
</evidence>
<dbReference type="GO" id="GO:0000160">
    <property type="term" value="P:phosphorelay signal transduction system"/>
    <property type="evidence" value="ECO:0007669"/>
    <property type="project" value="UniProtKB-KW"/>
</dbReference>
<feature type="domain" description="Response regulatory" evidence="13">
    <location>
        <begin position="6"/>
        <end position="121"/>
    </location>
</feature>
<evidence type="ECO:0000256" key="4">
    <source>
        <dbReference type="ARBA" id="ARBA00022741"/>
    </source>
</evidence>
<dbReference type="Pfam" id="PF00158">
    <property type="entry name" value="Sigma54_activat"/>
    <property type="match status" value="1"/>
</dbReference>
<keyword evidence="15" id="KW-1185">Reference proteome</keyword>
<dbReference type="InterPro" id="IPR001789">
    <property type="entry name" value="Sig_transdc_resp-reg_receiver"/>
</dbReference>
<dbReference type="PRINTS" id="PR01590">
    <property type="entry name" value="HTHFIS"/>
</dbReference>
<dbReference type="PROSITE" id="PS50110">
    <property type="entry name" value="RESPONSE_REGULATORY"/>
    <property type="match status" value="1"/>
</dbReference>
<dbReference type="GO" id="GO:0006355">
    <property type="term" value="P:regulation of DNA-templated transcription"/>
    <property type="evidence" value="ECO:0007669"/>
    <property type="project" value="InterPro"/>
</dbReference>
<evidence type="ECO:0000313" key="14">
    <source>
        <dbReference type="EMBL" id="CDM64925.1"/>
    </source>
</evidence>
<evidence type="ECO:0000256" key="1">
    <source>
        <dbReference type="ARBA" id="ARBA00004496"/>
    </source>
</evidence>
<accession>A0A0B6WXM4</accession>
<dbReference type="FunFam" id="3.40.50.300:FF:000006">
    <property type="entry name" value="DNA-binding transcriptional regulator NtrC"/>
    <property type="match status" value="1"/>
</dbReference>
<dbReference type="InterPro" id="IPR003593">
    <property type="entry name" value="AAA+_ATPase"/>
</dbReference>
<feature type="domain" description="Sigma-54 factor interaction" evidence="12">
    <location>
        <begin position="142"/>
        <end position="370"/>
    </location>
</feature>
<dbReference type="Gene3D" id="3.40.50.2300">
    <property type="match status" value="1"/>
</dbReference>
<evidence type="ECO:0000256" key="7">
    <source>
        <dbReference type="ARBA" id="ARBA00023015"/>
    </source>
</evidence>
<keyword evidence="9" id="KW-0010">Activator</keyword>
<dbReference type="PROSITE" id="PS00688">
    <property type="entry name" value="SIGMA54_INTERACT_3"/>
    <property type="match status" value="1"/>
</dbReference>
<name>A0A0B6WXM4_9BACT</name>
<dbReference type="InterPro" id="IPR027417">
    <property type="entry name" value="P-loop_NTPase"/>
</dbReference>
<protein>
    <submittedName>
        <fullName evidence="14">Response regulator with CheY-like receiver, AAA-type ATPase, and DNA-binding domains</fullName>
    </submittedName>
</protein>
<dbReference type="InterPro" id="IPR009057">
    <property type="entry name" value="Homeodomain-like_sf"/>
</dbReference>
<dbReference type="Gene3D" id="3.40.50.300">
    <property type="entry name" value="P-loop containing nucleotide triphosphate hydrolases"/>
    <property type="match status" value="1"/>
</dbReference>
<reference evidence="14 15" key="1">
    <citation type="submission" date="2013-12" db="EMBL/GenBank/DDBJ databases">
        <authorList>
            <person name="Stott M."/>
        </authorList>
    </citation>
    <scope>NUCLEOTIDE SEQUENCE [LARGE SCALE GENOMIC DNA]</scope>
    <source>
        <strain evidence="14 15">K22</strain>
    </source>
</reference>
<evidence type="ECO:0000256" key="2">
    <source>
        <dbReference type="ARBA" id="ARBA00022490"/>
    </source>
</evidence>
<dbReference type="PROSITE" id="PS50045">
    <property type="entry name" value="SIGMA54_INTERACT_4"/>
    <property type="match status" value="1"/>
</dbReference>
<evidence type="ECO:0000256" key="10">
    <source>
        <dbReference type="ARBA" id="ARBA00023163"/>
    </source>
</evidence>
<dbReference type="InterPro" id="IPR058031">
    <property type="entry name" value="AAA_lid_NorR"/>
</dbReference>
<dbReference type="AlphaFoldDB" id="A0A0B6WXM4"/>
<evidence type="ECO:0000259" key="13">
    <source>
        <dbReference type="PROSITE" id="PS50110"/>
    </source>
</evidence>
<keyword evidence="3 11" id="KW-0597">Phosphoprotein</keyword>
<dbReference type="SMART" id="SM00448">
    <property type="entry name" value="REC"/>
    <property type="match status" value="1"/>
</dbReference>
<dbReference type="SUPFAM" id="SSF46689">
    <property type="entry name" value="Homeodomain-like"/>
    <property type="match status" value="1"/>
</dbReference>
<evidence type="ECO:0000256" key="5">
    <source>
        <dbReference type="ARBA" id="ARBA00022840"/>
    </source>
</evidence>
<comment type="subcellular location">
    <subcellularLocation>
        <location evidence="1">Cytoplasm</location>
    </subcellularLocation>
</comment>
<feature type="modified residue" description="4-aspartylphosphate" evidence="11">
    <location>
        <position position="55"/>
    </location>
</feature>
<evidence type="ECO:0000256" key="11">
    <source>
        <dbReference type="PROSITE-ProRule" id="PRU00169"/>
    </source>
</evidence>
<evidence type="ECO:0000256" key="8">
    <source>
        <dbReference type="ARBA" id="ARBA00023125"/>
    </source>
</evidence>
<dbReference type="InterPro" id="IPR025944">
    <property type="entry name" value="Sigma_54_int_dom_CS"/>
</dbReference>
<evidence type="ECO:0000313" key="15">
    <source>
        <dbReference type="Proteomes" id="UP000031518"/>
    </source>
</evidence>
<keyword evidence="8 14" id="KW-0238">DNA-binding</keyword>
<keyword evidence="7" id="KW-0805">Transcription regulation</keyword>
<evidence type="ECO:0000256" key="3">
    <source>
        <dbReference type="ARBA" id="ARBA00022553"/>
    </source>
</evidence>
<reference evidence="14 15" key="2">
    <citation type="submission" date="2015-01" db="EMBL/GenBank/DDBJ databases">
        <title>Complete genome sequence of Pyrinomonas methylaliphatogenes type strain K22T.</title>
        <authorList>
            <person name="Lee K.C.Y."/>
            <person name="Power J.F."/>
            <person name="Dunfield P.F."/>
            <person name="Morgan X.C."/>
            <person name="Huttenhower C."/>
            <person name="Stott M.B."/>
        </authorList>
    </citation>
    <scope>NUCLEOTIDE SEQUENCE [LARGE SCALE GENOMIC DNA]</scope>
    <source>
        <strain evidence="14 15">K22</strain>
    </source>
</reference>
<dbReference type="InterPro" id="IPR002078">
    <property type="entry name" value="Sigma_54_int"/>
</dbReference>
<dbReference type="Gene3D" id="1.10.8.60">
    <property type="match status" value="1"/>
</dbReference>
<dbReference type="Pfam" id="PF00072">
    <property type="entry name" value="Response_reg"/>
    <property type="match status" value="1"/>
</dbReference>
<dbReference type="Pfam" id="PF02954">
    <property type="entry name" value="HTH_8"/>
    <property type="match status" value="1"/>
</dbReference>
<dbReference type="GO" id="GO:0005737">
    <property type="term" value="C:cytoplasm"/>
    <property type="evidence" value="ECO:0007669"/>
    <property type="project" value="UniProtKB-SubCell"/>
</dbReference>
<dbReference type="InterPro" id="IPR011006">
    <property type="entry name" value="CheY-like_superfamily"/>
</dbReference>
<keyword evidence="2" id="KW-0963">Cytoplasm</keyword>
<dbReference type="InterPro" id="IPR002197">
    <property type="entry name" value="HTH_Fis"/>
</dbReference>
<proteinExistence type="predicted"/>
<dbReference type="PANTHER" id="PTHR32071">
    <property type="entry name" value="TRANSCRIPTIONAL REGULATORY PROTEIN"/>
    <property type="match status" value="1"/>
</dbReference>
<dbReference type="OrthoDB" id="9803970at2"/>
<dbReference type="Pfam" id="PF25601">
    <property type="entry name" value="AAA_lid_14"/>
    <property type="match status" value="1"/>
</dbReference>
<dbReference type="Proteomes" id="UP000031518">
    <property type="component" value="Unassembled WGS sequence"/>
</dbReference>
<dbReference type="STRING" id="454194.PYK22_00920"/>
<dbReference type="FunFam" id="3.40.50.2300:FF:000018">
    <property type="entry name" value="DNA-binding transcriptional regulator NtrC"/>
    <property type="match status" value="1"/>
</dbReference>
<dbReference type="GO" id="GO:0005524">
    <property type="term" value="F:ATP binding"/>
    <property type="evidence" value="ECO:0007669"/>
    <property type="project" value="UniProtKB-KW"/>
</dbReference>
<dbReference type="SUPFAM" id="SSF52172">
    <property type="entry name" value="CheY-like"/>
    <property type="match status" value="1"/>
</dbReference>
<dbReference type="CDD" id="cd00009">
    <property type="entry name" value="AAA"/>
    <property type="match status" value="1"/>
</dbReference>
<organism evidence="14 15">
    <name type="scientific">Pyrinomonas methylaliphatogenes</name>
    <dbReference type="NCBI Taxonomy" id="454194"/>
    <lineage>
        <taxon>Bacteria</taxon>
        <taxon>Pseudomonadati</taxon>
        <taxon>Acidobacteriota</taxon>
        <taxon>Blastocatellia</taxon>
        <taxon>Blastocatellales</taxon>
        <taxon>Pyrinomonadaceae</taxon>
        <taxon>Pyrinomonas</taxon>
    </lineage>
</organism>
<dbReference type="EMBL" id="CBXV010000004">
    <property type="protein sequence ID" value="CDM64925.1"/>
    <property type="molecule type" value="Genomic_DNA"/>
</dbReference>
<dbReference type="PROSITE" id="PS00675">
    <property type="entry name" value="SIGMA54_INTERACT_1"/>
    <property type="match status" value="1"/>
</dbReference>
<keyword evidence="6" id="KW-0902">Two-component regulatory system</keyword>
<keyword evidence="4" id="KW-0547">Nucleotide-binding</keyword>